<dbReference type="RefSeq" id="XP_041544739.1">
    <property type="nucleotide sequence ID" value="XM_041691234.1"/>
</dbReference>
<dbReference type="AlphaFoldDB" id="A0A146FHQ0"/>
<dbReference type="EMBL" id="BCWF01000020">
    <property type="protein sequence ID" value="GAT25714.1"/>
    <property type="molecule type" value="Genomic_DNA"/>
</dbReference>
<accession>A0A146FHQ0</accession>
<dbReference type="Proteomes" id="UP000661280">
    <property type="component" value="Chromosome 5"/>
</dbReference>
<feature type="region of interest" description="Disordered" evidence="1">
    <location>
        <begin position="67"/>
        <end position="220"/>
    </location>
</feature>
<evidence type="ECO:0000313" key="2">
    <source>
        <dbReference type="EMBL" id="BCS00977.1"/>
    </source>
</evidence>
<reference evidence="4" key="2">
    <citation type="submission" date="2016-02" db="EMBL/GenBank/DDBJ databases">
        <title>Genome sequencing of Aspergillus luchuensis NBRC 4314.</title>
        <authorList>
            <person name="Yamada O."/>
        </authorList>
    </citation>
    <scope>NUCLEOTIDE SEQUENCE [LARGE SCALE GENOMIC DNA]</scope>
    <source>
        <strain evidence="4">RIB 2604</strain>
    </source>
</reference>
<evidence type="ECO:0000256" key="1">
    <source>
        <dbReference type="SAM" id="MobiDB-lite"/>
    </source>
</evidence>
<dbReference type="GeneID" id="64962298"/>
<reference evidence="2" key="4">
    <citation type="submission" date="2021-02" db="EMBL/GenBank/DDBJ databases">
        <title>Aspergillus luchuensis mut. kawachii IFO 4304 genome sequence.</title>
        <authorList>
            <person name="Mori K."/>
            <person name="Kadooka C."/>
            <person name="Goto M."/>
            <person name="Futagami T."/>
        </authorList>
    </citation>
    <scope>NUCLEOTIDE SEQUENCE</scope>
    <source>
        <strain evidence="2">IFO 4308</strain>
    </source>
</reference>
<name>A0A146FHQ0_ASPKA</name>
<evidence type="ECO:0008006" key="6">
    <source>
        <dbReference type="Google" id="ProtNLM"/>
    </source>
</evidence>
<gene>
    <name evidence="2" type="ORF">AKAW2_51318S</name>
    <name evidence="3" type="ORF">RIB2604_02002910</name>
</gene>
<sequence>MSALKPNQPETLLGLSMAEARMIILGVLSSDKSGKVDFDKMAVKGGYKNAQSASTLYHKAKRRLFDIHNNPADQEAGTSISPAKESGSTTATPKKTPAKRGKDKAVADDDNTGAIETTPTPSKGKRQKTAATPKTPKTPRSAPKAVKTKAPKPGGDTTPTPVEGKVAVKKEEHDTELEKSTVKEESKSSDDEKLMSTSQMSAEFSVMGQCPDSPKQMSLT</sequence>
<protein>
    <recommendedName>
        <fullName evidence="6">Histone h1.3</fullName>
    </recommendedName>
</protein>
<reference evidence="2" key="3">
    <citation type="submission" date="2021-01" db="EMBL/GenBank/DDBJ databases">
        <authorList>
            <consortium name="Aspergillus luchuensis mut. kawachii IFO 4304 genome sequencing consortium"/>
            <person name="Kazuki M."/>
            <person name="Futagami T."/>
        </authorList>
    </citation>
    <scope>NUCLEOTIDE SEQUENCE</scope>
    <source>
        <strain evidence="2">IFO 4308</strain>
    </source>
</reference>
<reference evidence="3 4" key="1">
    <citation type="journal article" date="2016" name="DNA Res.">
        <title>Genome sequence of Aspergillus luchuensis NBRC 4314.</title>
        <authorList>
            <person name="Yamada O."/>
            <person name="Machida M."/>
            <person name="Hosoyama A."/>
            <person name="Goto M."/>
            <person name="Takahashi T."/>
            <person name="Futagami T."/>
            <person name="Yamagata Y."/>
            <person name="Takeuchi M."/>
            <person name="Kobayashi T."/>
            <person name="Koike H."/>
            <person name="Abe K."/>
            <person name="Asai K."/>
            <person name="Arita M."/>
            <person name="Fujita N."/>
            <person name="Fukuda K."/>
            <person name="Higa K."/>
            <person name="Horikawa H."/>
            <person name="Ishikawa T."/>
            <person name="Jinno K."/>
            <person name="Kato Y."/>
            <person name="Kirimura K."/>
            <person name="Mizutani O."/>
            <person name="Nakasone K."/>
            <person name="Sano M."/>
            <person name="Shiraishi Y."/>
            <person name="Tsukahara M."/>
            <person name="Gomi K."/>
        </authorList>
    </citation>
    <scope>NUCLEOTIDE SEQUENCE [LARGE SCALE GENOMIC DNA]</scope>
    <source>
        <strain evidence="3 4">RIB 2604</strain>
    </source>
</reference>
<evidence type="ECO:0000313" key="4">
    <source>
        <dbReference type="Proteomes" id="UP000075230"/>
    </source>
</evidence>
<dbReference type="OrthoDB" id="5403747at2759"/>
<dbReference type="KEGG" id="aluc:AKAW2_51318S"/>
<evidence type="ECO:0000313" key="5">
    <source>
        <dbReference type="Proteomes" id="UP000661280"/>
    </source>
</evidence>
<organism evidence="3 4">
    <name type="scientific">Aspergillus kawachii</name>
    <name type="common">White koji mold</name>
    <name type="synonym">Aspergillus awamori var. kawachi</name>
    <dbReference type="NCBI Taxonomy" id="1069201"/>
    <lineage>
        <taxon>Eukaryota</taxon>
        <taxon>Fungi</taxon>
        <taxon>Dikarya</taxon>
        <taxon>Ascomycota</taxon>
        <taxon>Pezizomycotina</taxon>
        <taxon>Eurotiomycetes</taxon>
        <taxon>Eurotiomycetidae</taxon>
        <taxon>Eurotiales</taxon>
        <taxon>Aspergillaceae</taxon>
        <taxon>Aspergillus</taxon>
        <taxon>Aspergillus subgen. Circumdati</taxon>
    </lineage>
</organism>
<keyword evidence="5" id="KW-1185">Reference proteome</keyword>
<evidence type="ECO:0000313" key="3">
    <source>
        <dbReference type="EMBL" id="GAT25714.1"/>
    </source>
</evidence>
<feature type="compositionally biased region" description="Low complexity" evidence="1">
    <location>
        <begin position="129"/>
        <end position="145"/>
    </location>
</feature>
<feature type="compositionally biased region" description="Basic and acidic residues" evidence="1">
    <location>
        <begin position="166"/>
        <end position="194"/>
    </location>
</feature>
<proteinExistence type="predicted"/>
<dbReference type="VEuPathDB" id="FungiDB:ASPFODRAFT_59753"/>
<dbReference type="Proteomes" id="UP000075230">
    <property type="component" value="Unassembled WGS sequence"/>
</dbReference>
<dbReference type="EMBL" id="AP024429">
    <property type="protein sequence ID" value="BCS00977.1"/>
    <property type="molecule type" value="Genomic_DNA"/>
</dbReference>